<dbReference type="Gene3D" id="2.130.10.10">
    <property type="entry name" value="YVTN repeat-like/Quinoprotein amine dehydrogenase"/>
    <property type="match status" value="1"/>
</dbReference>
<proteinExistence type="predicted"/>
<dbReference type="Proteomes" id="UP000283255">
    <property type="component" value="Unassembled WGS sequence"/>
</dbReference>
<dbReference type="OrthoDB" id="5624218at2"/>
<dbReference type="EMBL" id="QZCH01000015">
    <property type="protein sequence ID" value="RJG42610.1"/>
    <property type="molecule type" value="Genomic_DNA"/>
</dbReference>
<organism evidence="1 2">
    <name type="scientific">Motilimonas pumila</name>
    <dbReference type="NCBI Taxonomy" id="2303987"/>
    <lineage>
        <taxon>Bacteria</taxon>
        <taxon>Pseudomonadati</taxon>
        <taxon>Pseudomonadota</taxon>
        <taxon>Gammaproteobacteria</taxon>
        <taxon>Alteromonadales</taxon>
        <taxon>Alteromonadales genera incertae sedis</taxon>
        <taxon>Motilimonas</taxon>
    </lineage>
</organism>
<accession>A0A418YDQ1</accession>
<dbReference type="Pfam" id="PF07433">
    <property type="entry name" value="DUF1513"/>
    <property type="match status" value="1"/>
</dbReference>
<dbReference type="PROSITE" id="PS51318">
    <property type="entry name" value="TAT"/>
    <property type="match status" value="1"/>
</dbReference>
<sequence length="356" mass="39423">MAWQRRQFLQGLGVLSLGMALPQTVWAHTGPLLLSCARQGDSDYLVAHTLQGKQVSQFKLPHRGHGLAPIPAKFATQQVASSLVFGRRPGRYIAHVNCLDGQLIDQYMYPEDRHCYGHGTFDVRGNLYVCEGVSASSQGVIGLYQLQHGKLKRQGEWLLPAVGPHEIIVHPDQRHLIVAVGGIHTHGRNKLNLDTMQPALFYLSLSTGQIRQSVHIPAHQLSIRHLAATRQGDVVFACQDQAADNEMLPLLYRHRLGDTKAAPLQAEPEQWLRFAQYVGSVAIFEQQVWASSPRGDCVACWNVRSGKMLSQTAMADACGLTASTQGVSVSAGNGQLRHQQTWQTPWHFDNHMAQWG</sequence>
<dbReference type="InterPro" id="IPR015943">
    <property type="entry name" value="WD40/YVTN_repeat-like_dom_sf"/>
</dbReference>
<reference evidence="1 2" key="2">
    <citation type="submission" date="2019-01" db="EMBL/GenBank/DDBJ databases">
        <title>Motilimonas pumilus sp. nov., isolated from the gut of sea cucumber (Apostichopus japonicus).</title>
        <authorList>
            <person name="Wang F.-Q."/>
            <person name="Ren L.-H."/>
            <person name="Lin Y.-W."/>
            <person name="Sun G.-H."/>
            <person name="Du Z.-J."/>
            <person name="Zhao J.-X."/>
            <person name="Liu X.-J."/>
            <person name="Liu L.-J."/>
        </authorList>
    </citation>
    <scope>NUCLEOTIDE SEQUENCE [LARGE SCALE GENOMIC DNA]</scope>
    <source>
        <strain evidence="1 2">PLHSC7-2</strain>
    </source>
</reference>
<name>A0A418YDQ1_9GAMM</name>
<protein>
    <submittedName>
        <fullName evidence="1">DUF1513 domain-containing protein</fullName>
    </submittedName>
</protein>
<dbReference type="InterPro" id="IPR006311">
    <property type="entry name" value="TAT_signal"/>
</dbReference>
<dbReference type="PIRSF" id="PIRSF028101">
    <property type="entry name" value="UCP028101"/>
    <property type="match status" value="1"/>
</dbReference>
<keyword evidence="2" id="KW-1185">Reference proteome</keyword>
<evidence type="ECO:0000313" key="2">
    <source>
        <dbReference type="Proteomes" id="UP000283255"/>
    </source>
</evidence>
<reference evidence="1 2" key="1">
    <citation type="submission" date="2018-09" db="EMBL/GenBank/DDBJ databases">
        <authorList>
            <person name="Wang F."/>
        </authorList>
    </citation>
    <scope>NUCLEOTIDE SEQUENCE [LARGE SCALE GENOMIC DNA]</scope>
    <source>
        <strain evidence="1 2">PLHSC7-2</strain>
    </source>
</reference>
<gene>
    <name evidence="1" type="ORF">D1Z90_12130</name>
</gene>
<dbReference type="AlphaFoldDB" id="A0A418YDQ1"/>
<dbReference type="RefSeq" id="WP_119911036.1">
    <property type="nucleotide sequence ID" value="NZ_QZCH01000015.1"/>
</dbReference>
<evidence type="ECO:0000313" key="1">
    <source>
        <dbReference type="EMBL" id="RJG42610.1"/>
    </source>
</evidence>
<dbReference type="InterPro" id="IPR008311">
    <property type="entry name" value="UCP028101"/>
</dbReference>
<dbReference type="SUPFAM" id="SSF75011">
    <property type="entry name" value="3-carboxy-cis,cis-mucoante lactonizing enzyme"/>
    <property type="match status" value="1"/>
</dbReference>
<comment type="caution">
    <text evidence="1">The sequence shown here is derived from an EMBL/GenBank/DDBJ whole genome shotgun (WGS) entry which is preliminary data.</text>
</comment>